<feature type="domain" description="Acyl-CoA dehydrogenase/oxidase C-terminal" evidence="6">
    <location>
        <begin position="181"/>
        <end position="319"/>
    </location>
</feature>
<dbReference type="SUPFAM" id="SSF56645">
    <property type="entry name" value="Acyl-CoA dehydrogenase NM domain-like"/>
    <property type="match status" value="1"/>
</dbReference>
<dbReference type="InterPro" id="IPR013786">
    <property type="entry name" value="AcylCoA_DH/ox_N"/>
</dbReference>
<dbReference type="InterPro" id="IPR037069">
    <property type="entry name" value="AcylCoA_DH/ox_N_sf"/>
</dbReference>
<dbReference type="Gene3D" id="1.10.540.10">
    <property type="entry name" value="Acyl-CoA dehydrogenase/oxidase, N-terminal domain"/>
    <property type="match status" value="1"/>
</dbReference>
<dbReference type="SUPFAM" id="SSF47203">
    <property type="entry name" value="Acyl-CoA dehydrogenase C-terminal domain-like"/>
    <property type="match status" value="1"/>
</dbReference>
<proteinExistence type="inferred from homology"/>
<keyword evidence="9" id="KW-1185">Reference proteome</keyword>
<dbReference type="Pfam" id="PF00441">
    <property type="entry name" value="Acyl-CoA_dh_1"/>
    <property type="match status" value="1"/>
</dbReference>
<dbReference type="RefSeq" id="WP_150070909.1">
    <property type="nucleotide sequence ID" value="NZ_JBEPDJ010000013.1"/>
</dbReference>
<keyword evidence="3" id="KW-0285">Flavoprotein</keyword>
<evidence type="ECO:0000256" key="2">
    <source>
        <dbReference type="ARBA" id="ARBA00009347"/>
    </source>
</evidence>
<evidence type="ECO:0000256" key="5">
    <source>
        <dbReference type="ARBA" id="ARBA00023002"/>
    </source>
</evidence>
<comment type="caution">
    <text evidence="8">The sequence shown here is derived from an EMBL/GenBank/DDBJ whole genome shotgun (WGS) entry which is preliminary data.</text>
</comment>
<comment type="similarity">
    <text evidence="2">Belongs to the acyl-CoA dehydrogenase family.</text>
</comment>
<accession>A0A5M7BC28</accession>
<dbReference type="InterPro" id="IPR009100">
    <property type="entry name" value="AcylCoA_DH/oxidase_NM_dom_sf"/>
</dbReference>
<reference evidence="8 9" key="1">
    <citation type="submission" date="2019-09" db="EMBL/GenBank/DDBJ databases">
        <title>Draft genome sequence of the thermophilic Saccharopolyspora hirsuta VKM Ac-666T.</title>
        <authorList>
            <person name="Lobastova T.G."/>
            <person name="Fokina V."/>
            <person name="Bragin E.Y."/>
            <person name="Shtratnikova V.Y."/>
            <person name="Starodumova I.P."/>
            <person name="Tarlachkov S.V."/>
            <person name="Donova M.V."/>
        </authorList>
    </citation>
    <scope>NUCLEOTIDE SEQUENCE [LARGE SCALE GENOMIC DNA]</scope>
    <source>
        <strain evidence="8 9">VKM Ac-666</strain>
    </source>
</reference>
<dbReference type="InterPro" id="IPR036250">
    <property type="entry name" value="AcylCo_DH-like_C"/>
</dbReference>
<dbReference type="OrthoDB" id="8677713at2"/>
<dbReference type="Gene3D" id="1.20.140.10">
    <property type="entry name" value="Butyryl-CoA Dehydrogenase, subunit A, domain 3"/>
    <property type="match status" value="1"/>
</dbReference>
<feature type="domain" description="Acyl-CoA dehydrogenase/oxidase N-terminal" evidence="7">
    <location>
        <begin position="7"/>
        <end position="84"/>
    </location>
</feature>
<evidence type="ECO:0000313" key="8">
    <source>
        <dbReference type="EMBL" id="KAA5825034.1"/>
    </source>
</evidence>
<dbReference type="GO" id="GO:0003995">
    <property type="term" value="F:acyl-CoA dehydrogenase activity"/>
    <property type="evidence" value="ECO:0007669"/>
    <property type="project" value="TreeGrafter"/>
</dbReference>
<dbReference type="PANTHER" id="PTHR43884">
    <property type="entry name" value="ACYL-COA DEHYDROGENASE"/>
    <property type="match status" value="1"/>
</dbReference>
<evidence type="ECO:0000313" key="9">
    <source>
        <dbReference type="Proteomes" id="UP000323946"/>
    </source>
</evidence>
<dbReference type="AlphaFoldDB" id="A0A5M7BC28"/>
<dbReference type="Proteomes" id="UP000323946">
    <property type="component" value="Unassembled WGS sequence"/>
</dbReference>
<protein>
    <submittedName>
        <fullName evidence="8">Acyl-CoA dehydrogenase</fullName>
    </submittedName>
</protein>
<dbReference type="GO" id="GO:0050660">
    <property type="term" value="F:flavin adenine dinucleotide binding"/>
    <property type="evidence" value="ECO:0007669"/>
    <property type="project" value="InterPro"/>
</dbReference>
<comment type="cofactor">
    <cofactor evidence="1">
        <name>FAD</name>
        <dbReference type="ChEBI" id="CHEBI:57692"/>
    </cofactor>
</comment>
<keyword evidence="5" id="KW-0560">Oxidoreductase</keyword>
<gene>
    <name evidence="8" type="ORF">F1721_33730</name>
</gene>
<evidence type="ECO:0000256" key="4">
    <source>
        <dbReference type="ARBA" id="ARBA00022827"/>
    </source>
</evidence>
<dbReference type="InterPro" id="IPR009075">
    <property type="entry name" value="AcylCo_DH/oxidase_C"/>
</dbReference>
<keyword evidence="4" id="KW-0274">FAD</keyword>
<dbReference type="EMBL" id="VWPH01000024">
    <property type="protein sequence ID" value="KAA5825034.1"/>
    <property type="molecule type" value="Genomic_DNA"/>
</dbReference>
<dbReference type="Pfam" id="PF02771">
    <property type="entry name" value="Acyl-CoA_dh_N"/>
    <property type="match status" value="1"/>
</dbReference>
<evidence type="ECO:0000256" key="1">
    <source>
        <dbReference type="ARBA" id="ARBA00001974"/>
    </source>
</evidence>
<evidence type="ECO:0000259" key="7">
    <source>
        <dbReference type="Pfam" id="PF02771"/>
    </source>
</evidence>
<organism evidence="8 9">
    <name type="scientific">Saccharopolyspora hirsuta</name>
    <dbReference type="NCBI Taxonomy" id="1837"/>
    <lineage>
        <taxon>Bacteria</taxon>
        <taxon>Bacillati</taxon>
        <taxon>Actinomycetota</taxon>
        <taxon>Actinomycetes</taxon>
        <taxon>Pseudonocardiales</taxon>
        <taxon>Pseudonocardiaceae</taxon>
        <taxon>Saccharopolyspora</taxon>
    </lineage>
</organism>
<evidence type="ECO:0000256" key="3">
    <source>
        <dbReference type="ARBA" id="ARBA00022630"/>
    </source>
</evidence>
<sequence length="328" mass="34934">MRFAPDREQQDMADTLRDLLADADTAKIARAWSGGETAAWWEVWRELADVGVTGLTVPQDHGGLEFGPIEMALCLEELGYAAMPGPLIESLAFLPRLLPGSPWLAELAGGRAVGTAIVAGHLPFALDADQAGAVFRCDGDGVHRLGGTRLQRAESFDPARRLFAVEHDTAEPVEAADSGAAFDRGVLGCAAYLLGLGRRLLDTATEYVKQRHQFGRPVGEFQAVKHHLANVLLKLEFVRPLVRGACLSVDGPHGSRDVSAAKIAAGEAARTAARTALQVHGAIGYTAEHDLHLWLTKATALRSAWGTPAWHRARVATALATDPAPIGA</sequence>
<dbReference type="SMR" id="A0A5M7BC28"/>
<dbReference type="PANTHER" id="PTHR43884:SF20">
    <property type="entry name" value="ACYL-COA DEHYDROGENASE FADE28"/>
    <property type="match status" value="1"/>
</dbReference>
<name>A0A5M7BC28_SACHI</name>
<evidence type="ECO:0000259" key="6">
    <source>
        <dbReference type="Pfam" id="PF00441"/>
    </source>
</evidence>